<keyword evidence="1" id="KW-1133">Transmembrane helix</keyword>
<reference evidence="2 3" key="1">
    <citation type="submission" date="2021-02" db="EMBL/GenBank/DDBJ databases">
        <title>Actinophytocola xerophila sp. nov., isolated from soil of cotton cropping field.</title>
        <authorList>
            <person name="Huang R."/>
            <person name="Chen X."/>
            <person name="Ge X."/>
            <person name="Liu W."/>
        </authorList>
    </citation>
    <scope>NUCLEOTIDE SEQUENCE [LARGE SCALE GENOMIC DNA]</scope>
    <source>
        <strain evidence="2 3">S1-96</strain>
    </source>
</reference>
<evidence type="ECO:0000313" key="2">
    <source>
        <dbReference type="EMBL" id="MCT2584423.1"/>
    </source>
</evidence>
<dbReference type="RefSeq" id="WP_260191824.1">
    <property type="nucleotide sequence ID" value="NZ_JAFFZE010000012.1"/>
</dbReference>
<organism evidence="2 3">
    <name type="scientific">Actinophytocola gossypii</name>
    <dbReference type="NCBI Taxonomy" id="2812003"/>
    <lineage>
        <taxon>Bacteria</taxon>
        <taxon>Bacillati</taxon>
        <taxon>Actinomycetota</taxon>
        <taxon>Actinomycetes</taxon>
        <taxon>Pseudonocardiales</taxon>
        <taxon>Pseudonocardiaceae</taxon>
    </lineage>
</organism>
<keyword evidence="3" id="KW-1185">Reference proteome</keyword>
<dbReference type="EMBL" id="JAFFZE010000012">
    <property type="protein sequence ID" value="MCT2584423.1"/>
    <property type="molecule type" value="Genomic_DNA"/>
</dbReference>
<name>A0ABT2J987_9PSEU</name>
<dbReference type="Proteomes" id="UP001156441">
    <property type="component" value="Unassembled WGS sequence"/>
</dbReference>
<proteinExistence type="predicted"/>
<accession>A0ABT2J987</accession>
<evidence type="ECO:0000313" key="3">
    <source>
        <dbReference type="Proteomes" id="UP001156441"/>
    </source>
</evidence>
<comment type="caution">
    <text evidence="2">The sequence shown here is derived from an EMBL/GenBank/DDBJ whole genome shotgun (WGS) entry which is preliminary data.</text>
</comment>
<keyword evidence="1" id="KW-0472">Membrane</keyword>
<feature type="transmembrane region" description="Helical" evidence="1">
    <location>
        <begin position="16"/>
        <end position="35"/>
    </location>
</feature>
<evidence type="ECO:0000256" key="1">
    <source>
        <dbReference type="SAM" id="Phobius"/>
    </source>
</evidence>
<feature type="transmembrane region" description="Helical" evidence="1">
    <location>
        <begin position="47"/>
        <end position="65"/>
    </location>
</feature>
<keyword evidence="1" id="KW-0812">Transmembrane</keyword>
<gene>
    <name evidence="2" type="ORF">JT362_14955</name>
</gene>
<protein>
    <submittedName>
        <fullName evidence="2">Uncharacterized protein</fullName>
    </submittedName>
</protein>
<sequence>MTDDRRWLDEPRNVTRILYVLAALCALSAVADLFYTKHPHFTVESWFAFYPLYGFLGSVFLVLAAKRLRRWLRRDEDYYDAPEHRDD</sequence>